<reference evidence="2" key="1">
    <citation type="submission" date="2020-12" db="EMBL/GenBank/DDBJ databases">
        <title>Prauserella sp. ASG 168, a novel actinomycete isolated from cave rock.</title>
        <authorList>
            <person name="Suriyachadkun C."/>
        </authorList>
    </citation>
    <scope>NUCLEOTIDE SEQUENCE</scope>
    <source>
        <strain evidence="2">ASG 168</strain>
    </source>
</reference>
<organism evidence="2 3">
    <name type="scientific">Prauserella cavernicola</name>
    <dbReference type="NCBI Taxonomy" id="2800127"/>
    <lineage>
        <taxon>Bacteria</taxon>
        <taxon>Bacillati</taxon>
        <taxon>Actinomycetota</taxon>
        <taxon>Actinomycetes</taxon>
        <taxon>Pseudonocardiales</taxon>
        <taxon>Pseudonocardiaceae</taxon>
        <taxon>Prauserella</taxon>
    </lineage>
</organism>
<evidence type="ECO:0000313" key="3">
    <source>
        <dbReference type="Proteomes" id="UP000635245"/>
    </source>
</evidence>
<dbReference type="Proteomes" id="UP000635245">
    <property type="component" value="Unassembled WGS sequence"/>
</dbReference>
<dbReference type="GO" id="GO:0009055">
    <property type="term" value="F:electron transfer activity"/>
    <property type="evidence" value="ECO:0007669"/>
    <property type="project" value="InterPro"/>
</dbReference>
<accession>A0A934QW98</accession>
<dbReference type="GO" id="GO:0010181">
    <property type="term" value="F:FMN binding"/>
    <property type="evidence" value="ECO:0007669"/>
    <property type="project" value="InterPro"/>
</dbReference>
<dbReference type="PROSITE" id="PS00201">
    <property type="entry name" value="FLAVODOXIN"/>
    <property type="match status" value="1"/>
</dbReference>
<dbReference type="EMBL" id="JAENJH010000007">
    <property type="protein sequence ID" value="MBK1787770.1"/>
    <property type="molecule type" value="Genomic_DNA"/>
</dbReference>
<dbReference type="InterPro" id="IPR029039">
    <property type="entry name" value="Flavoprotein-like_sf"/>
</dbReference>
<dbReference type="InterPro" id="IPR001226">
    <property type="entry name" value="Flavodoxin_CS"/>
</dbReference>
<sequence length="175" mass="18651">MKALVVFESMFGNTEAVAREVATGLAPYCTVEVRNVDDADPVVADDVGLVVAGGPTHAFGLSRPRTRKAAADQAVGPLVSRRTGLREWLTGLAPAPHALSATFGTRTATPRWLPGSAARGAAKRLRARGYRMLAEPENFTVHGTPGPLTAGELERARRWGERLGVVWAAQVGTRR</sequence>
<dbReference type="SUPFAM" id="SSF52218">
    <property type="entry name" value="Flavoproteins"/>
    <property type="match status" value="1"/>
</dbReference>
<comment type="caution">
    <text evidence="2">The sequence shown here is derived from an EMBL/GenBank/DDBJ whole genome shotgun (WGS) entry which is preliminary data.</text>
</comment>
<gene>
    <name evidence="2" type="ORF">JHE00_25865</name>
</gene>
<keyword evidence="3" id="KW-1185">Reference proteome</keyword>
<feature type="domain" description="Flavodoxin-like" evidence="1">
    <location>
        <begin position="3"/>
        <end position="164"/>
    </location>
</feature>
<dbReference type="AlphaFoldDB" id="A0A934QW98"/>
<dbReference type="PROSITE" id="PS50902">
    <property type="entry name" value="FLAVODOXIN_LIKE"/>
    <property type="match status" value="1"/>
</dbReference>
<evidence type="ECO:0000313" key="2">
    <source>
        <dbReference type="EMBL" id="MBK1787770.1"/>
    </source>
</evidence>
<protein>
    <submittedName>
        <fullName evidence="2">Flavodoxin family protein</fullName>
    </submittedName>
</protein>
<evidence type="ECO:0000259" key="1">
    <source>
        <dbReference type="PROSITE" id="PS50902"/>
    </source>
</evidence>
<dbReference type="InterPro" id="IPR008254">
    <property type="entry name" value="Flavodoxin/NO_synth"/>
</dbReference>
<proteinExistence type="predicted"/>
<dbReference type="Gene3D" id="3.40.50.360">
    <property type="match status" value="1"/>
</dbReference>
<dbReference type="RefSeq" id="WP_200322743.1">
    <property type="nucleotide sequence ID" value="NZ_JAENJH010000007.1"/>
</dbReference>
<name>A0A934QW98_9PSEU</name>